<keyword evidence="1" id="KW-0812">Transmembrane</keyword>
<name>A0ABR5ID17_9ACTN</name>
<feature type="transmembrane region" description="Helical" evidence="1">
    <location>
        <begin position="62"/>
        <end position="84"/>
    </location>
</feature>
<evidence type="ECO:0000313" key="3">
    <source>
        <dbReference type="EMBL" id="KNA91271.1"/>
    </source>
</evidence>
<evidence type="ECO:0000259" key="2">
    <source>
        <dbReference type="Pfam" id="PF13828"/>
    </source>
</evidence>
<keyword evidence="1" id="KW-0472">Membrane</keyword>
<comment type="caution">
    <text evidence="3">The sequence shown here is derived from an EMBL/GenBank/DDBJ whole genome shotgun (WGS) entry which is preliminary data.</text>
</comment>
<sequence>MAPPRTAAPASSTTTMNRTAIWAFVLSLLGITSPIGIYLGYRARDEIRSRPQYGMPFATAAIRLGWVWVAVAIVALLVYLFIFVF</sequence>
<accession>A0ABR5ID17</accession>
<feature type="domain" description="DUF4190" evidence="2">
    <location>
        <begin position="20"/>
        <end position="75"/>
    </location>
</feature>
<keyword evidence="4" id="KW-1185">Reference proteome</keyword>
<dbReference type="InterPro" id="IPR025241">
    <property type="entry name" value="DUF4190"/>
</dbReference>
<evidence type="ECO:0000313" key="4">
    <source>
        <dbReference type="Proteomes" id="UP000037247"/>
    </source>
</evidence>
<evidence type="ECO:0000256" key="1">
    <source>
        <dbReference type="SAM" id="Phobius"/>
    </source>
</evidence>
<dbReference type="Proteomes" id="UP000037247">
    <property type="component" value="Unassembled WGS sequence"/>
</dbReference>
<feature type="transmembrane region" description="Helical" evidence="1">
    <location>
        <begin position="20"/>
        <end position="41"/>
    </location>
</feature>
<keyword evidence="1" id="KW-1133">Transmembrane helix</keyword>
<gene>
    <name evidence="3" type="ORF">ABW18_11850</name>
</gene>
<protein>
    <recommendedName>
        <fullName evidence="2">DUF4190 domain-containing protein</fullName>
    </recommendedName>
</protein>
<proteinExistence type="predicted"/>
<organism evidence="3 4">
    <name type="scientific">Gordonia jacobaea</name>
    <dbReference type="NCBI Taxonomy" id="122202"/>
    <lineage>
        <taxon>Bacteria</taxon>
        <taxon>Bacillati</taxon>
        <taxon>Actinomycetota</taxon>
        <taxon>Actinomycetes</taxon>
        <taxon>Mycobacteriales</taxon>
        <taxon>Gordoniaceae</taxon>
        <taxon>Gordonia</taxon>
    </lineage>
</organism>
<reference evidence="3 4" key="1">
    <citation type="submission" date="2015-05" db="EMBL/GenBank/DDBJ databases">
        <title>Draft genome sequence of the bacterium Gordonia jacobaea a new member of the Gordonia genus.</title>
        <authorList>
            <person name="Jimenez-Galisteo G."/>
            <person name="Dominguez A."/>
            <person name="Munoz E."/>
            <person name="Vinas M."/>
        </authorList>
    </citation>
    <scope>NUCLEOTIDE SEQUENCE [LARGE SCALE GENOMIC DNA]</scope>
    <source>
        <strain evidence="4">mv1</strain>
    </source>
</reference>
<dbReference type="EMBL" id="LDTZ01000017">
    <property type="protein sequence ID" value="KNA91271.1"/>
    <property type="molecule type" value="Genomic_DNA"/>
</dbReference>
<dbReference type="Pfam" id="PF13828">
    <property type="entry name" value="DUF4190"/>
    <property type="match status" value="1"/>
</dbReference>